<protein>
    <submittedName>
        <fullName evidence="2">Uncharacterized protein</fullName>
    </submittedName>
</protein>
<evidence type="ECO:0000313" key="3">
    <source>
        <dbReference type="Proteomes" id="UP000660339"/>
    </source>
</evidence>
<feature type="transmembrane region" description="Helical" evidence="1">
    <location>
        <begin position="210"/>
        <end position="232"/>
    </location>
</feature>
<keyword evidence="1" id="KW-1133">Transmembrane helix</keyword>
<evidence type="ECO:0000313" key="2">
    <source>
        <dbReference type="EMBL" id="GIG12488.1"/>
    </source>
</evidence>
<organism evidence="2 3">
    <name type="scientific">Catellatospora methionotrophica</name>
    <dbReference type="NCBI Taxonomy" id="121620"/>
    <lineage>
        <taxon>Bacteria</taxon>
        <taxon>Bacillati</taxon>
        <taxon>Actinomycetota</taxon>
        <taxon>Actinomycetes</taxon>
        <taxon>Micromonosporales</taxon>
        <taxon>Micromonosporaceae</taxon>
        <taxon>Catellatospora</taxon>
    </lineage>
</organism>
<proteinExistence type="predicted"/>
<name>A0A8J3L173_9ACTN</name>
<feature type="transmembrane region" description="Helical" evidence="1">
    <location>
        <begin position="186"/>
        <end position="203"/>
    </location>
</feature>
<reference evidence="2" key="1">
    <citation type="submission" date="2021-01" db="EMBL/GenBank/DDBJ databases">
        <title>Whole genome shotgun sequence of Catellatospora methionotrophica NBRC 14553.</title>
        <authorList>
            <person name="Komaki H."/>
            <person name="Tamura T."/>
        </authorList>
    </citation>
    <scope>NUCLEOTIDE SEQUENCE</scope>
    <source>
        <strain evidence="2">NBRC 14553</strain>
    </source>
</reference>
<feature type="transmembrane region" description="Helical" evidence="1">
    <location>
        <begin position="75"/>
        <end position="95"/>
    </location>
</feature>
<feature type="transmembrane region" description="Helical" evidence="1">
    <location>
        <begin position="50"/>
        <end position="68"/>
    </location>
</feature>
<dbReference type="Proteomes" id="UP000660339">
    <property type="component" value="Unassembled WGS sequence"/>
</dbReference>
<gene>
    <name evidence="2" type="ORF">Cme02nite_08200</name>
</gene>
<keyword evidence="1" id="KW-0812">Transmembrane</keyword>
<feature type="transmembrane region" description="Helical" evidence="1">
    <location>
        <begin position="101"/>
        <end position="119"/>
    </location>
</feature>
<comment type="caution">
    <text evidence="2">The sequence shown here is derived from an EMBL/GenBank/DDBJ whole genome shotgun (WGS) entry which is preliminary data.</text>
</comment>
<dbReference type="EMBL" id="BONJ01000001">
    <property type="protein sequence ID" value="GIG12488.1"/>
    <property type="molecule type" value="Genomic_DNA"/>
</dbReference>
<keyword evidence="1" id="KW-0472">Membrane</keyword>
<evidence type="ECO:0000256" key="1">
    <source>
        <dbReference type="SAM" id="Phobius"/>
    </source>
</evidence>
<sequence>MTLVSCLVVTLIVWTISLIRSVRLRAVVYSLPIPMTLVLLATPTVVDGAQLLGVVALNLFFVVVAVAHHRFGWPILVADAVGVATYVALGASIAAVAPWPLAPTLVAVVLGWIAVNAVLARRPGDDAPARPDLRPAAVKLAIAFGGSVLTIALGGVLHGLVVTFPYAGVLVAVESRADLPQFCRHFAYSCLGMIAFVATFAVAQTSSRAAALALAWAAYAVCAGLLLVLRAAGARVARRRP</sequence>
<keyword evidence="3" id="KW-1185">Reference proteome</keyword>
<dbReference type="AlphaFoldDB" id="A0A8J3L173"/>
<accession>A0A8J3L173</accession>
<feature type="transmembrane region" description="Helical" evidence="1">
    <location>
        <begin position="140"/>
        <end position="166"/>
    </location>
</feature>
<dbReference type="RefSeq" id="WP_166385101.1">
    <property type="nucleotide sequence ID" value="NZ_BAAATT010000033.1"/>
</dbReference>